<evidence type="ECO:0000313" key="11">
    <source>
        <dbReference type="Proteomes" id="UP000594263"/>
    </source>
</evidence>
<dbReference type="PANTHER" id="PTHR32285:SF22">
    <property type="entry name" value="PROTEIN TRICHOME BIREFRINGENCE"/>
    <property type="match status" value="1"/>
</dbReference>
<dbReference type="GO" id="GO:0016020">
    <property type="term" value="C:membrane"/>
    <property type="evidence" value="ECO:0007669"/>
    <property type="project" value="UniProtKB-SubCell"/>
</dbReference>
<proteinExistence type="inferred from homology"/>
<dbReference type="InterPro" id="IPR029962">
    <property type="entry name" value="TBL"/>
</dbReference>
<keyword evidence="6" id="KW-0472">Membrane</keyword>
<evidence type="ECO:0000259" key="8">
    <source>
        <dbReference type="Pfam" id="PF13839"/>
    </source>
</evidence>
<sequence>MKSLLRTRRSSLGYGLAFAFTAFFVFISNSSNHATTAARSHFSSIFSYFFLPPNAYPIPPPPLPNAAPTVGNATSPIHLTVVNATEVSSTANHSLIQPTPEADSHSLAMTASEPKPEPSAATASTSIQVLRSNYTTSLLRKQQHQNQQTVSNLSSEETLARCDFYAGSWVRDDSYPLYEPGSCSLIDDQFNCIANGRPDTHYQKLKWKPHQCDLPRLDAKLMLKMLRGKRLAFVGDSLNRNMWESLVCILKSSVKDQTKVYEAHGRHRFRTAEASYLFIFKDYDLSVEFFVSPFLVREWEMPEKGGRKKETLRLDLMGESAAKYKGADILIFNTGHWWTHEKTSKGEEYYQEGNHVYDKLHVKEAFRKALATWARWVDRNVDPSKTMVFFRGYSESHFSGGRWNSGGQCHNETEPINKEKYLAKYPYKMRALEPVLRGMRTPVSFLNVTRMTDYRKDGHPSIYRKKQQHYSEEENQSPLRFQDCSHWCLPGVPDTWNELLYAALTVREYQRRKKVHR</sequence>
<dbReference type="InterPro" id="IPR026057">
    <property type="entry name" value="TBL_C"/>
</dbReference>
<comment type="subcellular location">
    <subcellularLocation>
        <location evidence="1">Membrane</location>
        <topology evidence="1">Single-pass membrane protein</topology>
    </subcellularLocation>
</comment>
<evidence type="ECO:0000256" key="6">
    <source>
        <dbReference type="ARBA" id="ARBA00023136"/>
    </source>
</evidence>
<dbReference type="OMA" id="QPFNNSE"/>
<accession>A0A7N0TCG8</accession>
<reference evidence="10" key="1">
    <citation type="submission" date="2021-01" db="UniProtKB">
        <authorList>
            <consortium name="EnsemblPlants"/>
        </authorList>
    </citation>
    <scope>IDENTIFICATION</scope>
</reference>
<evidence type="ECO:0000256" key="2">
    <source>
        <dbReference type="ARBA" id="ARBA00007727"/>
    </source>
</evidence>
<evidence type="ECO:0000256" key="3">
    <source>
        <dbReference type="ARBA" id="ARBA00022692"/>
    </source>
</evidence>
<evidence type="ECO:0000313" key="10">
    <source>
        <dbReference type="EnsemblPlants" id="Kaladp0032s0301.1.v1.1"/>
    </source>
</evidence>
<dbReference type="Pfam" id="PF13839">
    <property type="entry name" value="PC-Esterase"/>
    <property type="match status" value="1"/>
</dbReference>
<evidence type="ECO:0000259" key="9">
    <source>
        <dbReference type="Pfam" id="PF14416"/>
    </source>
</evidence>
<evidence type="ECO:0000256" key="1">
    <source>
        <dbReference type="ARBA" id="ARBA00004167"/>
    </source>
</evidence>
<keyword evidence="5" id="KW-1133">Transmembrane helix</keyword>
<dbReference type="AlphaFoldDB" id="A0A7N0TCG8"/>
<dbReference type="EnsemblPlants" id="Kaladp0032s0301.1.v1.1">
    <property type="protein sequence ID" value="Kaladp0032s0301.1.v1.1"/>
    <property type="gene ID" value="Kaladp0032s0301.v1.1"/>
</dbReference>
<evidence type="ECO:0000256" key="7">
    <source>
        <dbReference type="SAM" id="MobiDB-lite"/>
    </source>
</evidence>
<organism evidence="10 11">
    <name type="scientific">Kalanchoe fedtschenkoi</name>
    <name type="common">Lavender scallops</name>
    <name type="synonym">South American air plant</name>
    <dbReference type="NCBI Taxonomy" id="63787"/>
    <lineage>
        <taxon>Eukaryota</taxon>
        <taxon>Viridiplantae</taxon>
        <taxon>Streptophyta</taxon>
        <taxon>Embryophyta</taxon>
        <taxon>Tracheophyta</taxon>
        <taxon>Spermatophyta</taxon>
        <taxon>Magnoliopsida</taxon>
        <taxon>eudicotyledons</taxon>
        <taxon>Gunneridae</taxon>
        <taxon>Pentapetalae</taxon>
        <taxon>Saxifragales</taxon>
        <taxon>Crassulaceae</taxon>
        <taxon>Kalanchoe</taxon>
    </lineage>
</organism>
<evidence type="ECO:0000256" key="4">
    <source>
        <dbReference type="ARBA" id="ARBA00022968"/>
    </source>
</evidence>
<dbReference type="GO" id="GO:0016413">
    <property type="term" value="F:O-acetyltransferase activity"/>
    <property type="evidence" value="ECO:0007669"/>
    <property type="project" value="InterPro"/>
</dbReference>
<dbReference type="PANTHER" id="PTHR32285">
    <property type="entry name" value="PROTEIN TRICHOME BIREFRINGENCE-LIKE 9-RELATED"/>
    <property type="match status" value="1"/>
</dbReference>
<evidence type="ECO:0008006" key="12">
    <source>
        <dbReference type="Google" id="ProtNLM"/>
    </source>
</evidence>
<keyword evidence="4" id="KW-0735">Signal-anchor</keyword>
<feature type="domain" description="Trichome birefringence-like N-terminal" evidence="9">
    <location>
        <begin position="161"/>
        <end position="213"/>
    </location>
</feature>
<dbReference type="Pfam" id="PF14416">
    <property type="entry name" value="PMR5N"/>
    <property type="match status" value="1"/>
</dbReference>
<comment type="similarity">
    <text evidence="2">Belongs to the PC-esterase family. TBL subfamily.</text>
</comment>
<evidence type="ECO:0000256" key="5">
    <source>
        <dbReference type="ARBA" id="ARBA00022989"/>
    </source>
</evidence>
<dbReference type="InterPro" id="IPR025846">
    <property type="entry name" value="TBL_N"/>
</dbReference>
<feature type="region of interest" description="Disordered" evidence="7">
    <location>
        <begin position="97"/>
        <end position="125"/>
    </location>
</feature>
<dbReference type="GO" id="GO:0005794">
    <property type="term" value="C:Golgi apparatus"/>
    <property type="evidence" value="ECO:0007669"/>
    <property type="project" value="TreeGrafter"/>
</dbReference>
<dbReference type="Proteomes" id="UP000594263">
    <property type="component" value="Unplaced"/>
</dbReference>
<feature type="domain" description="Trichome birefringence-like C-terminal" evidence="8">
    <location>
        <begin position="214"/>
        <end position="502"/>
    </location>
</feature>
<keyword evidence="11" id="KW-1185">Reference proteome</keyword>
<name>A0A7N0TCG8_KALFE</name>
<dbReference type="Gramene" id="Kaladp0032s0301.1.v1.1">
    <property type="protein sequence ID" value="Kaladp0032s0301.1.v1.1"/>
    <property type="gene ID" value="Kaladp0032s0301.v1.1"/>
</dbReference>
<protein>
    <recommendedName>
        <fullName evidence="12">Trichome birefringence-like N-terminal domain-containing protein</fullName>
    </recommendedName>
</protein>
<keyword evidence="3" id="KW-0812">Transmembrane</keyword>